<name>A0AAJ0XI32_HALSE</name>
<evidence type="ECO:0000256" key="1">
    <source>
        <dbReference type="ARBA" id="ARBA00001933"/>
    </source>
</evidence>
<comment type="catalytic activity">
    <reaction evidence="12">
        <text>(sulfur carrier)-H + L-cysteine = (sulfur carrier)-SH + L-alanine</text>
        <dbReference type="Rhea" id="RHEA:43892"/>
        <dbReference type="Rhea" id="RHEA-COMP:14737"/>
        <dbReference type="Rhea" id="RHEA-COMP:14739"/>
        <dbReference type="ChEBI" id="CHEBI:29917"/>
        <dbReference type="ChEBI" id="CHEBI:35235"/>
        <dbReference type="ChEBI" id="CHEBI:57972"/>
        <dbReference type="ChEBI" id="CHEBI:64428"/>
        <dbReference type="EC" id="2.8.1.7"/>
    </reaction>
</comment>
<dbReference type="SUPFAM" id="SSF53383">
    <property type="entry name" value="PLP-dependent transferases"/>
    <property type="match status" value="1"/>
</dbReference>
<dbReference type="Gene3D" id="3.90.1150.10">
    <property type="entry name" value="Aspartate Aminotransferase, domain 1"/>
    <property type="match status" value="1"/>
</dbReference>
<protein>
    <recommendedName>
        <fullName evidence="4">cysteine desulfurase</fullName>
        <ecNumber evidence="4">2.8.1.7</ecNumber>
    </recommendedName>
    <alternativeName>
        <fullName evidence="11">Nitrogenase metalloclusters biosynthesis protein NifS</fullName>
    </alternativeName>
</protein>
<dbReference type="Gene3D" id="3.40.640.10">
    <property type="entry name" value="Type I PLP-dependent aspartate aminotransferase-like (Major domain)"/>
    <property type="match status" value="1"/>
</dbReference>
<evidence type="ECO:0000256" key="6">
    <source>
        <dbReference type="ARBA" id="ARBA00022723"/>
    </source>
</evidence>
<evidence type="ECO:0000256" key="12">
    <source>
        <dbReference type="ARBA" id="ARBA00050776"/>
    </source>
</evidence>
<sequence>MDSSPQLIYLDHNASTPLAPEVITAMQAALSDGFGNPSSLHWAGVPARALVEGARADVATLLGCAPDEIVFTSGGTEANNLALKGVFYANSPSKRSGPAHLISSAIEHPAVTAPLRFLERLGARVTWLPVDSRGQVDPDDLRQALRPETRLVSIMHANNEVGSIQPIAECAAIAREHGVLFHTDAAQSVGKIPTRVDDLGVDLLSIAGHKFQAPKGVGALYVRQGFALEPLLHGAGHEGGRRAGTESALLAAGLGTACRLAADLSPMTRVEALRERLWQGLQARLGEPVVRFGDPARCLPNTLGCAFVDQRGGELLARLDGIAASAGSACHAGEVAPSAVLRAMGVPDALALGAVRFSLGRETTADEIDTVVERVTDLLAGV</sequence>
<evidence type="ECO:0000256" key="11">
    <source>
        <dbReference type="ARBA" id="ARBA00031911"/>
    </source>
</evidence>
<dbReference type="InterPro" id="IPR016454">
    <property type="entry name" value="Cysteine_dSase"/>
</dbReference>
<dbReference type="GO" id="GO:0051536">
    <property type="term" value="F:iron-sulfur cluster binding"/>
    <property type="evidence" value="ECO:0007669"/>
    <property type="project" value="UniProtKB-KW"/>
</dbReference>
<dbReference type="InterPro" id="IPR015424">
    <property type="entry name" value="PyrdxlP-dep_Trfase"/>
</dbReference>
<dbReference type="PIRSF" id="PIRSF005572">
    <property type="entry name" value="NifS"/>
    <property type="match status" value="1"/>
</dbReference>
<comment type="function">
    <text evidence="2">Catalyzes the removal of elemental sulfur atoms from cysteine to produce alanine. Seems to participate in the biosynthesis of the nitrogenase metalloclusters by providing the inorganic sulfur required for the Fe-S core formation.</text>
</comment>
<keyword evidence="5" id="KW-0808">Transferase</keyword>
<evidence type="ECO:0000259" key="14">
    <source>
        <dbReference type="Pfam" id="PF00266"/>
    </source>
</evidence>
<dbReference type="PANTHER" id="PTHR11601:SF34">
    <property type="entry name" value="CYSTEINE DESULFURASE"/>
    <property type="match status" value="1"/>
</dbReference>
<dbReference type="Proteomes" id="UP001296967">
    <property type="component" value="Unassembled WGS sequence"/>
</dbReference>
<keyword evidence="16" id="KW-1185">Reference proteome</keyword>
<keyword evidence="6" id="KW-0479">Metal-binding</keyword>
<proteinExistence type="inferred from homology"/>
<reference evidence="15" key="1">
    <citation type="submission" date="2017-05" db="EMBL/GenBank/DDBJ databases">
        <authorList>
            <person name="Imhoff J.F."/>
            <person name="Rahn T."/>
            <person name="Kuenzel S."/>
            <person name="Neulinger S.C."/>
        </authorList>
    </citation>
    <scope>NUCLEOTIDE SEQUENCE</scope>
    <source>
        <strain evidence="15">DSM 4395</strain>
    </source>
</reference>
<dbReference type="InterPro" id="IPR000192">
    <property type="entry name" value="Aminotrans_V_dom"/>
</dbReference>
<gene>
    <name evidence="15" type="ORF">CCR82_18015</name>
</gene>
<evidence type="ECO:0000256" key="13">
    <source>
        <dbReference type="RuleBase" id="RU004504"/>
    </source>
</evidence>
<dbReference type="GO" id="GO:0046872">
    <property type="term" value="F:metal ion binding"/>
    <property type="evidence" value="ECO:0007669"/>
    <property type="project" value="UniProtKB-KW"/>
</dbReference>
<organism evidence="15 16">
    <name type="scientific">Halochromatium salexigens</name>
    <name type="common">Chromatium salexigens</name>
    <dbReference type="NCBI Taxonomy" id="49447"/>
    <lineage>
        <taxon>Bacteria</taxon>
        <taxon>Pseudomonadati</taxon>
        <taxon>Pseudomonadota</taxon>
        <taxon>Gammaproteobacteria</taxon>
        <taxon>Chromatiales</taxon>
        <taxon>Chromatiaceae</taxon>
        <taxon>Halochromatium</taxon>
    </lineage>
</organism>
<evidence type="ECO:0000256" key="3">
    <source>
        <dbReference type="ARBA" id="ARBA00006490"/>
    </source>
</evidence>
<dbReference type="InterPro" id="IPR020578">
    <property type="entry name" value="Aminotrans_V_PyrdxlP_BS"/>
</dbReference>
<evidence type="ECO:0000313" key="15">
    <source>
        <dbReference type="EMBL" id="MBK5932371.1"/>
    </source>
</evidence>
<keyword evidence="7" id="KW-0663">Pyridoxal phosphate</keyword>
<evidence type="ECO:0000256" key="9">
    <source>
        <dbReference type="ARBA" id="ARBA00023014"/>
    </source>
</evidence>
<feature type="domain" description="Aminotransferase class V" evidence="14">
    <location>
        <begin position="8"/>
        <end position="370"/>
    </location>
</feature>
<accession>A0AAJ0XI32</accession>
<evidence type="ECO:0000256" key="8">
    <source>
        <dbReference type="ARBA" id="ARBA00023004"/>
    </source>
</evidence>
<dbReference type="PROSITE" id="PS00595">
    <property type="entry name" value="AA_TRANSFER_CLASS_5"/>
    <property type="match status" value="1"/>
</dbReference>
<dbReference type="EC" id="2.8.1.7" evidence="4"/>
<dbReference type="InterPro" id="IPR015421">
    <property type="entry name" value="PyrdxlP-dep_Trfase_major"/>
</dbReference>
<dbReference type="FunFam" id="3.40.640.10:FF:000084">
    <property type="entry name" value="IscS-like cysteine desulfurase"/>
    <property type="match status" value="1"/>
</dbReference>
<evidence type="ECO:0000256" key="2">
    <source>
        <dbReference type="ARBA" id="ARBA00003120"/>
    </source>
</evidence>
<comment type="cofactor">
    <cofactor evidence="1 13">
        <name>pyridoxal 5'-phosphate</name>
        <dbReference type="ChEBI" id="CHEBI:597326"/>
    </cofactor>
</comment>
<dbReference type="Gene3D" id="1.10.260.50">
    <property type="match status" value="1"/>
</dbReference>
<dbReference type="EMBL" id="NHSF01000097">
    <property type="protein sequence ID" value="MBK5932371.1"/>
    <property type="molecule type" value="Genomic_DNA"/>
</dbReference>
<comment type="caution">
    <text evidence="15">The sequence shown here is derived from an EMBL/GenBank/DDBJ whole genome shotgun (WGS) entry which is preliminary data.</text>
</comment>
<dbReference type="PANTHER" id="PTHR11601">
    <property type="entry name" value="CYSTEINE DESULFURYLASE FAMILY MEMBER"/>
    <property type="match status" value="1"/>
</dbReference>
<evidence type="ECO:0000256" key="5">
    <source>
        <dbReference type="ARBA" id="ARBA00022679"/>
    </source>
</evidence>
<keyword evidence="9" id="KW-0411">Iron-sulfur</keyword>
<comment type="similarity">
    <text evidence="3">Belongs to the class-V pyridoxal-phosphate-dependent aminotransferase family. NifS/IscS subfamily.</text>
</comment>
<evidence type="ECO:0000256" key="4">
    <source>
        <dbReference type="ARBA" id="ARBA00012239"/>
    </source>
</evidence>
<evidence type="ECO:0000313" key="16">
    <source>
        <dbReference type="Proteomes" id="UP001296967"/>
    </source>
</evidence>
<dbReference type="AlphaFoldDB" id="A0AAJ0XI32"/>
<evidence type="ECO:0000256" key="10">
    <source>
        <dbReference type="ARBA" id="ARBA00023231"/>
    </source>
</evidence>
<evidence type="ECO:0000256" key="7">
    <source>
        <dbReference type="ARBA" id="ARBA00022898"/>
    </source>
</evidence>
<keyword evidence="10" id="KW-0535">Nitrogen fixation</keyword>
<dbReference type="Pfam" id="PF00266">
    <property type="entry name" value="Aminotran_5"/>
    <property type="match status" value="1"/>
</dbReference>
<dbReference type="GO" id="GO:0031071">
    <property type="term" value="F:cysteine desulfurase activity"/>
    <property type="evidence" value="ECO:0007669"/>
    <property type="project" value="UniProtKB-EC"/>
</dbReference>
<keyword evidence="8" id="KW-0408">Iron</keyword>
<dbReference type="InterPro" id="IPR015422">
    <property type="entry name" value="PyrdxlP-dep_Trfase_small"/>
</dbReference>
<reference evidence="15" key="2">
    <citation type="journal article" date="2020" name="Microorganisms">
        <title>Osmotic Adaptation and Compatible Solute Biosynthesis of Phototrophic Bacteria as Revealed from Genome Analyses.</title>
        <authorList>
            <person name="Imhoff J.F."/>
            <person name="Rahn T."/>
            <person name="Kunzel S."/>
            <person name="Keller A."/>
            <person name="Neulinger S.C."/>
        </authorList>
    </citation>
    <scope>NUCLEOTIDE SEQUENCE</scope>
    <source>
        <strain evidence="15">DSM 4395</strain>
    </source>
</reference>